<keyword evidence="5" id="KW-1185">Reference proteome</keyword>
<dbReference type="Pfam" id="PF03372">
    <property type="entry name" value="Exo_endo_phos"/>
    <property type="match status" value="1"/>
</dbReference>
<proteinExistence type="inferred from homology"/>
<dbReference type="InterPro" id="IPR036691">
    <property type="entry name" value="Endo/exonu/phosph_ase_sf"/>
</dbReference>
<reference evidence="4 5" key="1">
    <citation type="submission" date="2019-10" db="EMBL/GenBank/DDBJ databases">
        <authorList>
            <person name="Palmer J.M."/>
        </authorList>
    </citation>
    <scope>NUCLEOTIDE SEQUENCE [LARGE SCALE GENOMIC DNA]</scope>
    <source>
        <strain evidence="4 5">TWF730</strain>
    </source>
</reference>
<dbReference type="GO" id="GO:0004767">
    <property type="term" value="F:sphingomyelin phosphodiesterase activity"/>
    <property type="evidence" value="ECO:0007669"/>
    <property type="project" value="InterPro"/>
</dbReference>
<feature type="compositionally biased region" description="Acidic residues" evidence="2">
    <location>
        <begin position="177"/>
        <end position="203"/>
    </location>
</feature>
<dbReference type="PANTHER" id="PTHR16320:SF1">
    <property type="entry name" value="SPHINGOMYELINASE DDB_G0288017"/>
    <property type="match status" value="1"/>
</dbReference>
<feature type="compositionally biased region" description="Low complexity" evidence="2">
    <location>
        <begin position="152"/>
        <end position="163"/>
    </location>
</feature>
<evidence type="ECO:0000313" key="4">
    <source>
        <dbReference type="EMBL" id="KAK6329792.1"/>
    </source>
</evidence>
<feature type="region of interest" description="Disordered" evidence="2">
    <location>
        <begin position="148"/>
        <end position="208"/>
    </location>
</feature>
<comment type="similarity">
    <text evidence="1">Belongs to the neutral sphingomyelinase family.</text>
</comment>
<protein>
    <recommendedName>
        <fullName evidence="3">Endonuclease/exonuclease/phosphatase domain-containing protein</fullName>
    </recommendedName>
</protein>
<dbReference type="InterPro" id="IPR005135">
    <property type="entry name" value="Endo/exonuclease/phosphatase"/>
</dbReference>
<feature type="region of interest" description="Disordered" evidence="2">
    <location>
        <begin position="1"/>
        <end position="23"/>
    </location>
</feature>
<dbReference type="Proteomes" id="UP001373714">
    <property type="component" value="Unassembled WGS sequence"/>
</dbReference>
<evidence type="ECO:0000256" key="1">
    <source>
        <dbReference type="ARBA" id="ARBA00006335"/>
    </source>
</evidence>
<evidence type="ECO:0000256" key="2">
    <source>
        <dbReference type="SAM" id="MobiDB-lite"/>
    </source>
</evidence>
<dbReference type="GO" id="GO:0005737">
    <property type="term" value="C:cytoplasm"/>
    <property type="evidence" value="ECO:0007669"/>
    <property type="project" value="TreeGrafter"/>
</dbReference>
<dbReference type="InterPro" id="IPR038772">
    <property type="entry name" value="Sph/SMPD2-like"/>
</dbReference>
<dbReference type="SUPFAM" id="SSF56219">
    <property type="entry name" value="DNase I-like"/>
    <property type="match status" value="2"/>
</dbReference>
<dbReference type="EMBL" id="JAVHNS010000020">
    <property type="protein sequence ID" value="KAK6329792.1"/>
    <property type="molecule type" value="Genomic_DNA"/>
</dbReference>
<feature type="domain" description="Endonuclease/exonuclease/phosphatase" evidence="3">
    <location>
        <begin position="34"/>
        <end position="261"/>
    </location>
</feature>
<evidence type="ECO:0000313" key="5">
    <source>
        <dbReference type="Proteomes" id="UP001373714"/>
    </source>
</evidence>
<dbReference type="PANTHER" id="PTHR16320">
    <property type="entry name" value="SPHINGOMYELINASE FAMILY MEMBER"/>
    <property type="match status" value="1"/>
</dbReference>
<comment type="caution">
    <text evidence="4">The sequence shown here is derived from an EMBL/GenBank/DDBJ whole genome shotgun (WGS) entry which is preliminary data.</text>
</comment>
<dbReference type="Gene3D" id="3.60.10.10">
    <property type="entry name" value="Endonuclease/exonuclease/phosphatase"/>
    <property type="match status" value="1"/>
</dbReference>
<name>A0AAV9TW18_9PEZI</name>
<evidence type="ECO:0000259" key="3">
    <source>
        <dbReference type="Pfam" id="PF03372"/>
    </source>
</evidence>
<sequence>MHPAEAMQQQQHPRTRAVAQGASTSQQREISILLWNTWLLPGPLSDNNTYNRASEIPAHIVSHDIILLNEAFTHKSLIIDALRSTHPYVATLPRRCWFWPIFDSGLVVLSRYAILEVRRTRFGKRRRWDLFAGKGSIGVRVDLSRRYKPEPATATTTTTTTTTNERHSVAARPMLNDDNDAAEDSYSDTESEFDDDDEEEEEERFPPKTIDIYNTHMQAGNSRGEHKARHAQSVQLGQFIAQNSFRASAVVLGGDLNMGPILESVHYADDQDGKERVKAYGTLKDESGLDDVKVLVEGKGGDINRFMTRGVRVVKVEYPDVPVVKKGKGKGKKLSDSDMVVLRIKV</sequence>
<accession>A0AAV9TW18</accession>
<gene>
    <name evidence="4" type="ORF">TWF730_006091</name>
</gene>
<organism evidence="4 5">
    <name type="scientific">Orbilia blumenaviensis</name>
    <dbReference type="NCBI Taxonomy" id="1796055"/>
    <lineage>
        <taxon>Eukaryota</taxon>
        <taxon>Fungi</taxon>
        <taxon>Dikarya</taxon>
        <taxon>Ascomycota</taxon>
        <taxon>Pezizomycotina</taxon>
        <taxon>Orbiliomycetes</taxon>
        <taxon>Orbiliales</taxon>
        <taxon>Orbiliaceae</taxon>
        <taxon>Orbilia</taxon>
    </lineage>
</organism>
<dbReference type="AlphaFoldDB" id="A0AAV9TW18"/>